<sequence length="117" mass="13680">MTESVCLGHKGEDKVVAYLRALGYVVLERNWRYRHWEIDVICTDGKVVVVVEVKTRQKAIEYPSELMDYHKRKNLLNAGAAYIRCKKLEKEIRFDLIVVSGPDLEIQHFQEAIQIFD</sequence>
<dbReference type="SUPFAM" id="SSF52980">
    <property type="entry name" value="Restriction endonuclease-like"/>
    <property type="match status" value="1"/>
</dbReference>
<reference evidence="3 4" key="1">
    <citation type="submission" date="2012-01" db="EMBL/GenBank/DDBJ databases">
        <title>The Genome Sequence of Odoribacter laneus YIT 12061.</title>
        <authorList>
            <consortium name="The Broad Institute Genome Sequencing Platform"/>
            <person name="Earl A."/>
            <person name="Ward D."/>
            <person name="Feldgarden M."/>
            <person name="Gevers D."/>
            <person name="Morotomi M."/>
            <person name="Young S.K."/>
            <person name="Zeng Q."/>
            <person name="Gargeya S."/>
            <person name="Fitzgerald M."/>
            <person name="Haas B."/>
            <person name="Abouelleil A."/>
            <person name="Alvarado L."/>
            <person name="Arachchi H.M."/>
            <person name="Berlin A."/>
            <person name="Chapman S.B."/>
            <person name="Gearin G."/>
            <person name="Goldberg J."/>
            <person name="Griggs A."/>
            <person name="Gujja S."/>
            <person name="Hansen M."/>
            <person name="Heiman D."/>
            <person name="Howarth C."/>
            <person name="Larimer J."/>
            <person name="Lui A."/>
            <person name="MacDonald P.J.P."/>
            <person name="McCowen C."/>
            <person name="Montmayeur A."/>
            <person name="Murphy C."/>
            <person name="Neiman D."/>
            <person name="Pearson M."/>
            <person name="Priest M."/>
            <person name="Roberts A."/>
            <person name="Saif S."/>
            <person name="Shea T."/>
            <person name="Sisk P."/>
            <person name="Stolte C."/>
            <person name="Sykes S."/>
            <person name="Wortman J."/>
            <person name="Nusbaum C."/>
            <person name="Birren B."/>
        </authorList>
    </citation>
    <scope>NUCLEOTIDE SEQUENCE [LARGE SCALE GENOMIC DNA]</scope>
    <source>
        <strain evidence="3 4">YIT 12061</strain>
    </source>
</reference>
<gene>
    <name evidence="3" type="ORF">HMPREF9449_02070</name>
</gene>
<dbReference type="RefSeq" id="WP_009137217.1">
    <property type="nucleotide sequence ID" value="NZ_JH594596.1"/>
</dbReference>
<comment type="caution">
    <text evidence="3">The sequence shown here is derived from an EMBL/GenBank/DDBJ whole genome shotgun (WGS) entry which is preliminary data.</text>
</comment>
<dbReference type="Proteomes" id="UP000004892">
    <property type="component" value="Unassembled WGS sequence"/>
</dbReference>
<dbReference type="InterPro" id="IPR011335">
    <property type="entry name" value="Restrct_endonuc-II-like"/>
</dbReference>
<dbReference type="eggNOG" id="COG0792">
    <property type="taxonomic scope" value="Bacteria"/>
</dbReference>
<proteinExistence type="inferred from homology"/>
<dbReference type="InterPro" id="IPR003509">
    <property type="entry name" value="UPF0102_YraN-like"/>
</dbReference>
<evidence type="ECO:0000313" key="3">
    <source>
        <dbReference type="EMBL" id="EHP46453.1"/>
    </source>
</evidence>
<evidence type="ECO:0000256" key="2">
    <source>
        <dbReference type="HAMAP-Rule" id="MF_00048"/>
    </source>
</evidence>
<accession>H1DJJ8</accession>
<dbReference type="InterPro" id="IPR011856">
    <property type="entry name" value="tRNA_endonuc-like_dom_sf"/>
</dbReference>
<dbReference type="HOGENOM" id="CLU_115353_3_1_10"/>
<dbReference type="PATRIC" id="fig|742817.3.peg.2210"/>
<dbReference type="AlphaFoldDB" id="H1DJJ8"/>
<dbReference type="Pfam" id="PF02021">
    <property type="entry name" value="UPF0102"/>
    <property type="match status" value="1"/>
</dbReference>
<dbReference type="GeneID" id="98069629"/>
<name>H1DJJ8_9BACT</name>
<dbReference type="Gene3D" id="3.40.1350.10">
    <property type="match status" value="1"/>
</dbReference>
<comment type="similarity">
    <text evidence="1 2">Belongs to the UPF0102 family.</text>
</comment>
<dbReference type="STRING" id="742817.HMPREF9449_02070"/>
<protein>
    <recommendedName>
        <fullName evidence="2">UPF0102 protein HMPREF9449_02070</fullName>
    </recommendedName>
</protein>
<dbReference type="GO" id="GO:0003676">
    <property type="term" value="F:nucleic acid binding"/>
    <property type="evidence" value="ECO:0007669"/>
    <property type="project" value="InterPro"/>
</dbReference>
<keyword evidence="4" id="KW-1185">Reference proteome</keyword>
<dbReference type="PANTHER" id="PTHR34039">
    <property type="entry name" value="UPF0102 PROTEIN YRAN"/>
    <property type="match status" value="1"/>
</dbReference>
<evidence type="ECO:0000256" key="1">
    <source>
        <dbReference type="ARBA" id="ARBA00006738"/>
    </source>
</evidence>
<dbReference type="EMBL" id="ADMC01000025">
    <property type="protein sequence ID" value="EHP46453.1"/>
    <property type="molecule type" value="Genomic_DNA"/>
</dbReference>
<organism evidence="3 4">
    <name type="scientific">Odoribacter laneus YIT 12061</name>
    <dbReference type="NCBI Taxonomy" id="742817"/>
    <lineage>
        <taxon>Bacteria</taxon>
        <taxon>Pseudomonadati</taxon>
        <taxon>Bacteroidota</taxon>
        <taxon>Bacteroidia</taxon>
        <taxon>Bacteroidales</taxon>
        <taxon>Odoribacteraceae</taxon>
        <taxon>Odoribacter</taxon>
    </lineage>
</organism>
<dbReference type="PANTHER" id="PTHR34039:SF1">
    <property type="entry name" value="UPF0102 PROTEIN YRAN"/>
    <property type="match status" value="1"/>
</dbReference>
<dbReference type="HAMAP" id="MF_00048">
    <property type="entry name" value="UPF0102"/>
    <property type="match status" value="1"/>
</dbReference>
<evidence type="ECO:0000313" key="4">
    <source>
        <dbReference type="Proteomes" id="UP000004892"/>
    </source>
</evidence>